<dbReference type="EMBL" id="CP120988">
    <property type="protein sequence ID" value="WLQ53948.1"/>
    <property type="molecule type" value="Genomic_DNA"/>
</dbReference>
<evidence type="ECO:0000313" key="2">
    <source>
        <dbReference type="Proteomes" id="UP001235744"/>
    </source>
</evidence>
<evidence type="ECO:0000313" key="1">
    <source>
        <dbReference type="EMBL" id="WLQ53948.1"/>
    </source>
</evidence>
<organism evidence="1 2">
    <name type="scientific">Streptomyces poriferorum</name>
    <dbReference type="NCBI Taxonomy" id="2798799"/>
    <lineage>
        <taxon>Bacteria</taxon>
        <taxon>Bacillati</taxon>
        <taxon>Actinomycetota</taxon>
        <taxon>Actinomycetes</taxon>
        <taxon>Kitasatosporales</taxon>
        <taxon>Streptomycetaceae</taxon>
        <taxon>Streptomyces</taxon>
    </lineage>
</organism>
<protein>
    <submittedName>
        <fullName evidence="1">Uncharacterized protein</fullName>
    </submittedName>
</protein>
<sequence>MGIHFITAVVPAEGSGTDSDNAVLIFATDTQDDIGSLPLPVALHVQDNELGCFASHGQMLGAPLRVSDDWVAAARQRGPTSLRPVCV</sequence>
<dbReference type="Proteomes" id="UP001235744">
    <property type="component" value="Chromosome"/>
</dbReference>
<name>A0ABY9IFG9_9ACTN</name>
<reference evidence="1 2" key="1">
    <citation type="submission" date="2023-03" db="EMBL/GenBank/DDBJ databases">
        <title>Isolation and description of six Streptomyces strains from soil environments, able to metabolize different microbial glucans.</title>
        <authorList>
            <person name="Widen T."/>
            <person name="Larsbrink J."/>
        </authorList>
    </citation>
    <scope>NUCLEOTIDE SEQUENCE [LARGE SCALE GENOMIC DNA]</scope>
    <source>
        <strain evidence="1 2">Alt2</strain>
    </source>
</reference>
<keyword evidence="2" id="KW-1185">Reference proteome</keyword>
<gene>
    <name evidence="1" type="ORF">P8A19_00035</name>
</gene>
<proteinExistence type="predicted"/>
<dbReference type="RefSeq" id="WP_306072429.1">
    <property type="nucleotide sequence ID" value="NZ_CP120988.1"/>
</dbReference>
<accession>A0ABY9IFG9</accession>